<feature type="domain" description="OLD protein-like TOPRIM" evidence="2">
    <location>
        <begin position="456"/>
        <end position="519"/>
    </location>
</feature>
<dbReference type="SUPFAM" id="SSF52540">
    <property type="entry name" value="P-loop containing nucleoside triphosphate hydrolases"/>
    <property type="match status" value="1"/>
</dbReference>
<dbReference type="GO" id="GO:0004519">
    <property type="term" value="F:endonuclease activity"/>
    <property type="evidence" value="ECO:0007669"/>
    <property type="project" value="UniProtKB-KW"/>
</dbReference>
<dbReference type="RefSeq" id="WP_092777957.1">
    <property type="nucleotide sequence ID" value="NZ_FORA01000001.1"/>
</dbReference>
<keyword evidence="4" id="KW-1185">Reference proteome</keyword>
<evidence type="ECO:0000313" key="4">
    <source>
        <dbReference type="Proteomes" id="UP000199110"/>
    </source>
</evidence>
<proteinExistence type="predicted"/>
<gene>
    <name evidence="3" type="ORF">SAMN04488095_1167</name>
</gene>
<protein>
    <submittedName>
        <fullName evidence="3">Predicted ATP-dependent endonuclease of the OLD family, contains P-loop ATPase and TOPRIM domains</fullName>
    </submittedName>
</protein>
<dbReference type="STRING" id="390807.SAMN04488095_1167"/>
<reference evidence="3 4" key="1">
    <citation type="submission" date="2016-10" db="EMBL/GenBank/DDBJ databases">
        <authorList>
            <person name="de Groot N.N."/>
        </authorList>
    </citation>
    <scope>NUCLEOTIDE SEQUENCE [LARGE SCALE GENOMIC DNA]</scope>
    <source>
        <strain evidence="3 4">DSM 19073</strain>
    </source>
</reference>
<evidence type="ECO:0000313" key="3">
    <source>
        <dbReference type="EMBL" id="SFI53788.1"/>
    </source>
</evidence>
<dbReference type="Pfam" id="PF13175">
    <property type="entry name" value="AAA_15"/>
    <property type="match status" value="1"/>
</dbReference>
<dbReference type="Proteomes" id="UP000199110">
    <property type="component" value="Unassembled WGS sequence"/>
</dbReference>
<dbReference type="OrthoDB" id="3322489at2"/>
<dbReference type="PANTHER" id="PTHR43581">
    <property type="entry name" value="ATP/GTP PHOSPHATASE"/>
    <property type="match status" value="1"/>
</dbReference>
<organism evidence="3 4">
    <name type="scientific">Jannaschia pohangensis</name>
    <dbReference type="NCBI Taxonomy" id="390807"/>
    <lineage>
        <taxon>Bacteria</taxon>
        <taxon>Pseudomonadati</taxon>
        <taxon>Pseudomonadota</taxon>
        <taxon>Alphaproteobacteria</taxon>
        <taxon>Rhodobacterales</taxon>
        <taxon>Roseobacteraceae</taxon>
        <taxon>Jannaschia</taxon>
    </lineage>
</organism>
<dbReference type="InterPro" id="IPR034139">
    <property type="entry name" value="TOPRIM_OLD"/>
</dbReference>
<keyword evidence="3" id="KW-0378">Hydrolase</keyword>
<dbReference type="InterPro" id="IPR051396">
    <property type="entry name" value="Bact_Antivir_Def_Nuclease"/>
</dbReference>
<dbReference type="InterPro" id="IPR027417">
    <property type="entry name" value="P-loop_NTPase"/>
</dbReference>
<name>A0A1I3J1D6_9RHOB</name>
<sequence>MKLLTAHVTNFRSVLDSNPVAIGGSTCLVGKNEAGKTAFLKALEGLNSVDPDYTKYGKTENYPRRFLADYAEKHEGDEALVIETVWELDPVDVELLSEEFGDGVVSGTSLTIKKSYEQESTSWILPIDDAALLKKLIDRFALSDSDKVPLENCRSTWLAGHRLEKLEEKSESQQELLAALSKYPKNNACTKARALLEPHVPKFLYFSHYDRMAGEISINQLAKDKAQGGIKDGDQVFLDFLEYAGTTLEDLTGATRFEEMNAKCEAAANRITDQIFEYWTQNDQLEIEVRLDEGKPEDKPPFNSGPVARARVKNNLHRVTVPFSERSAGFIWFFSFLVKFAQIKKRQGNVIILLDEPGLTLHGTAQKDLLRYFREQLEPKHQLIFSTHSPFMVPADDLASVRTVEDVVKRDKRDRAYSEGTKIRPDVLTTDPQTNFPIFGAMGFEVTQGLIIAPDTLLVEGPSDILYLQAVSKKLQMLGRTHLDLKWAICPSGGIDKVLPFVKLFYGNKLNVVVLTDFDRGQKRKLDDLYKAELLEDERIILATEIADQDEADIEDFFTTEFFADLVNHAYSLAGKNKLTAKKLADAEEGTARLVKKAEAYFRVLPDTVPMFSHYDPAYHLLTHPELLDANTKAVNDTLDRFEAAFARIAKYV</sequence>
<feature type="domain" description="Endonuclease GajA/Old nuclease/RecF-like AAA" evidence="1">
    <location>
        <begin position="1"/>
        <end position="393"/>
    </location>
</feature>
<dbReference type="InterPro" id="IPR041685">
    <property type="entry name" value="AAA_GajA/Old/RecF-like"/>
</dbReference>
<evidence type="ECO:0000259" key="2">
    <source>
        <dbReference type="Pfam" id="PF20469"/>
    </source>
</evidence>
<dbReference type="EMBL" id="FORA01000001">
    <property type="protein sequence ID" value="SFI53788.1"/>
    <property type="molecule type" value="Genomic_DNA"/>
</dbReference>
<dbReference type="CDD" id="cd00267">
    <property type="entry name" value="ABC_ATPase"/>
    <property type="match status" value="1"/>
</dbReference>
<dbReference type="AlphaFoldDB" id="A0A1I3J1D6"/>
<accession>A0A1I3J1D6</accession>
<dbReference type="Pfam" id="PF20469">
    <property type="entry name" value="OLD-like_TOPRIM"/>
    <property type="match status" value="1"/>
</dbReference>
<dbReference type="PANTHER" id="PTHR43581:SF4">
    <property type="entry name" value="ATP_GTP PHOSPHATASE"/>
    <property type="match status" value="1"/>
</dbReference>
<keyword evidence="3" id="KW-0255">Endonuclease</keyword>
<dbReference type="Gene3D" id="3.40.50.300">
    <property type="entry name" value="P-loop containing nucleotide triphosphate hydrolases"/>
    <property type="match status" value="1"/>
</dbReference>
<evidence type="ECO:0000259" key="1">
    <source>
        <dbReference type="Pfam" id="PF13175"/>
    </source>
</evidence>
<keyword evidence="3" id="KW-0540">Nuclease</keyword>